<dbReference type="GO" id="GO:0004523">
    <property type="term" value="F:RNA-DNA hybrid ribonuclease activity"/>
    <property type="evidence" value="ECO:0007669"/>
    <property type="project" value="UniProtKB-EC"/>
</dbReference>
<dbReference type="Pfam" id="PF17921">
    <property type="entry name" value="Integrase_H2C2"/>
    <property type="match status" value="1"/>
</dbReference>
<dbReference type="GO" id="GO:0006310">
    <property type="term" value="P:DNA recombination"/>
    <property type="evidence" value="ECO:0007669"/>
    <property type="project" value="UniProtKB-KW"/>
</dbReference>
<evidence type="ECO:0000256" key="3">
    <source>
        <dbReference type="ARBA" id="ARBA00022670"/>
    </source>
</evidence>
<comment type="similarity">
    <text evidence="1">Belongs to the beta type-B retroviral polymerase family. HERV class-II K(HML-2) pol subfamily.</text>
</comment>
<dbReference type="InterPro" id="IPR056924">
    <property type="entry name" value="SH3_Tf2-1"/>
</dbReference>
<dbReference type="FunFam" id="3.10.20.370:FF:000003">
    <property type="entry name" value="Transposon Tf2-6 polyprotein"/>
    <property type="match status" value="1"/>
</dbReference>
<keyword evidence="4" id="KW-0808">Transferase</keyword>
<dbReference type="FunFam" id="3.30.70.270:FF:000020">
    <property type="entry name" value="Transposon Tf2-6 polyprotein-like Protein"/>
    <property type="match status" value="1"/>
</dbReference>
<evidence type="ECO:0000256" key="1">
    <source>
        <dbReference type="ARBA" id="ARBA00010879"/>
    </source>
</evidence>
<dbReference type="GO" id="GO:0003677">
    <property type="term" value="F:DNA binding"/>
    <property type="evidence" value="ECO:0007669"/>
    <property type="project" value="UniProtKB-KW"/>
</dbReference>
<dbReference type="PROSITE" id="PS50878">
    <property type="entry name" value="RT_POL"/>
    <property type="match status" value="1"/>
</dbReference>
<evidence type="ECO:0000256" key="8">
    <source>
        <dbReference type="ARBA" id="ARBA00022750"/>
    </source>
</evidence>
<evidence type="ECO:0000256" key="7">
    <source>
        <dbReference type="ARBA" id="ARBA00022723"/>
    </source>
</evidence>
<dbReference type="GO" id="GO:0004190">
    <property type="term" value="F:aspartic-type endopeptidase activity"/>
    <property type="evidence" value="ECO:0007669"/>
    <property type="project" value="UniProtKB-KW"/>
</dbReference>
<dbReference type="Gene3D" id="1.10.340.70">
    <property type="match status" value="1"/>
</dbReference>
<protein>
    <recommendedName>
        <fullName evidence="17">Gypsy retrotransposon integrase-like protein 1</fullName>
        <ecNumber evidence="2">3.1.26.4</ecNumber>
    </recommendedName>
</protein>
<reference evidence="20" key="2">
    <citation type="submission" date="2025-09" db="UniProtKB">
        <authorList>
            <consortium name="Ensembl"/>
        </authorList>
    </citation>
    <scope>IDENTIFICATION</scope>
</reference>
<dbReference type="InterPro" id="IPR036397">
    <property type="entry name" value="RNaseH_sf"/>
</dbReference>
<keyword evidence="21" id="KW-1185">Reference proteome</keyword>
<organism evidence="20 21">
    <name type="scientific">Cyprinodon variegatus</name>
    <name type="common">Sheepshead minnow</name>
    <dbReference type="NCBI Taxonomy" id="28743"/>
    <lineage>
        <taxon>Eukaryota</taxon>
        <taxon>Metazoa</taxon>
        <taxon>Chordata</taxon>
        <taxon>Craniata</taxon>
        <taxon>Vertebrata</taxon>
        <taxon>Euteleostomi</taxon>
        <taxon>Actinopterygii</taxon>
        <taxon>Neopterygii</taxon>
        <taxon>Teleostei</taxon>
        <taxon>Neoteleostei</taxon>
        <taxon>Acanthomorphata</taxon>
        <taxon>Ovalentaria</taxon>
        <taxon>Atherinomorphae</taxon>
        <taxon>Cyprinodontiformes</taxon>
        <taxon>Cyprinodontidae</taxon>
        <taxon>Cyprinodon</taxon>
    </lineage>
</organism>
<evidence type="ECO:0000256" key="2">
    <source>
        <dbReference type="ARBA" id="ARBA00012180"/>
    </source>
</evidence>
<keyword evidence="12" id="KW-0229">DNA integration</keyword>
<dbReference type="InterPro" id="IPR041588">
    <property type="entry name" value="Integrase_H2C2"/>
</dbReference>
<dbReference type="InterPro" id="IPR041373">
    <property type="entry name" value="RT_RNaseH"/>
</dbReference>
<keyword evidence="3" id="KW-0645">Protease</keyword>
<keyword evidence="7" id="KW-0479">Metal-binding</keyword>
<evidence type="ECO:0000256" key="16">
    <source>
        <dbReference type="ARBA" id="ARBA00023172"/>
    </source>
</evidence>
<evidence type="ECO:0000256" key="14">
    <source>
        <dbReference type="ARBA" id="ARBA00022932"/>
    </source>
</evidence>
<evidence type="ECO:0000256" key="13">
    <source>
        <dbReference type="ARBA" id="ARBA00022918"/>
    </source>
</evidence>
<dbReference type="InterPro" id="IPR000477">
    <property type="entry name" value="RT_dom"/>
</dbReference>
<dbReference type="GO" id="GO:0003887">
    <property type="term" value="F:DNA-directed DNA polymerase activity"/>
    <property type="evidence" value="ECO:0007669"/>
    <property type="project" value="UniProtKB-KW"/>
</dbReference>
<dbReference type="Pfam" id="PF17917">
    <property type="entry name" value="RT_RNaseH"/>
    <property type="match status" value="1"/>
</dbReference>
<dbReference type="Pfam" id="PF24626">
    <property type="entry name" value="SH3_Tf2-1"/>
    <property type="match status" value="1"/>
</dbReference>
<dbReference type="SUPFAM" id="SSF56672">
    <property type="entry name" value="DNA/RNA polymerases"/>
    <property type="match status" value="1"/>
</dbReference>
<dbReference type="PROSITE" id="PS50994">
    <property type="entry name" value="INTEGRASE"/>
    <property type="match status" value="1"/>
</dbReference>
<evidence type="ECO:0000256" key="9">
    <source>
        <dbReference type="ARBA" id="ARBA00022759"/>
    </source>
</evidence>
<dbReference type="GO" id="GO:0046872">
    <property type="term" value="F:metal ion binding"/>
    <property type="evidence" value="ECO:0007669"/>
    <property type="project" value="UniProtKB-KW"/>
</dbReference>
<keyword evidence="10" id="KW-0378">Hydrolase</keyword>
<dbReference type="STRING" id="28743.ENSCVAP00000031416"/>
<dbReference type="PANTHER" id="PTHR37984:SF5">
    <property type="entry name" value="PROTEIN NYNRIN-LIKE"/>
    <property type="match status" value="1"/>
</dbReference>
<dbReference type="Gene3D" id="3.30.70.270">
    <property type="match status" value="2"/>
</dbReference>
<dbReference type="InterPro" id="IPR050951">
    <property type="entry name" value="Retrovirus_Pol_polyprotein"/>
</dbReference>
<keyword evidence="9" id="KW-0255">Endonuclease</keyword>
<dbReference type="PANTHER" id="PTHR37984">
    <property type="entry name" value="PROTEIN CBG26694"/>
    <property type="match status" value="1"/>
</dbReference>
<evidence type="ECO:0000313" key="20">
    <source>
        <dbReference type="Ensembl" id="ENSCVAP00000031416.1"/>
    </source>
</evidence>
<keyword evidence="11" id="KW-0460">Magnesium</keyword>
<dbReference type="Gene3D" id="3.10.10.10">
    <property type="entry name" value="HIV Type 1 Reverse Transcriptase, subunit A, domain 1"/>
    <property type="match status" value="1"/>
</dbReference>
<evidence type="ECO:0000256" key="11">
    <source>
        <dbReference type="ARBA" id="ARBA00022842"/>
    </source>
</evidence>
<keyword evidence="16" id="KW-0233">DNA recombination</keyword>
<dbReference type="InterPro" id="IPR043502">
    <property type="entry name" value="DNA/RNA_pol_sf"/>
</dbReference>
<dbReference type="FunFam" id="3.30.420.10:FF:000032">
    <property type="entry name" value="Retrovirus-related Pol polyprotein from transposon 297-like Protein"/>
    <property type="match status" value="1"/>
</dbReference>
<dbReference type="GO" id="GO:0015074">
    <property type="term" value="P:DNA integration"/>
    <property type="evidence" value="ECO:0007669"/>
    <property type="project" value="UniProtKB-KW"/>
</dbReference>
<keyword evidence="6" id="KW-0540">Nuclease</keyword>
<dbReference type="FunFam" id="1.10.340.70:FF:000001">
    <property type="entry name" value="Retrovirus-related Pol polyprotein from transposon gypsy-like Protein"/>
    <property type="match status" value="1"/>
</dbReference>
<evidence type="ECO:0000256" key="6">
    <source>
        <dbReference type="ARBA" id="ARBA00022722"/>
    </source>
</evidence>
<evidence type="ECO:0000256" key="5">
    <source>
        <dbReference type="ARBA" id="ARBA00022695"/>
    </source>
</evidence>
<dbReference type="InterPro" id="IPR001584">
    <property type="entry name" value="Integrase_cat-core"/>
</dbReference>
<dbReference type="Ensembl" id="ENSCVAT00000026256.1">
    <property type="protein sequence ID" value="ENSCVAP00000031416.1"/>
    <property type="gene ID" value="ENSCVAG00000020653.1"/>
</dbReference>
<evidence type="ECO:0000256" key="10">
    <source>
        <dbReference type="ARBA" id="ARBA00022801"/>
    </source>
</evidence>
<reference evidence="20" key="1">
    <citation type="submission" date="2025-08" db="UniProtKB">
        <authorList>
            <consortium name="Ensembl"/>
        </authorList>
    </citation>
    <scope>IDENTIFICATION</scope>
</reference>
<dbReference type="Pfam" id="PF00078">
    <property type="entry name" value="RVT_1"/>
    <property type="match status" value="1"/>
</dbReference>
<feature type="domain" description="Integrase catalytic" evidence="19">
    <location>
        <begin position="609"/>
        <end position="768"/>
    </location>
</feature>
<accession>A0A3Q2EG98</accession>
<dbReference type="Pfam" id="PF00665">
    <property type="entry name" value="rve"/>
    <property type="match status" value="1"/>
</dbReference>
<evidence type="ECO:0000256" key="15">
    <source>
        <dbReference type="ARBA" id="ARBA00023125"/>
    </source>
</evidence>
<proteinExistence type="inferred from homology"/>
<evidence type="ECO:0000259" key="18">
    <source>
        <dbReference type="PROSITE" id="PS50878"/>
    </source>
</evidence>
<dbReference type="AlphaFoldDB" id="A0A3Q2EG98"/>
<keyword evidence="8" id="KW-0064">Aspartyl protease</keyword>
<dbReference type="EC" id="3.1.26.4" evidence="2"/>
<keyword evidence="13" id="KW-0695">RNA-directed DNA polymerase</keyword>
<evidence type="ECO:0000256" key="17">
    <source>
        <dbReference type="ARBA" id="ARBA00039658"/>
    </source>
</evidence>
<dbReference type="GO" id="GO:0003964">
    <property type="term" value="F:RNA-directed DNA polymerase activity"/>
    <property type="evidence" value="ECO:0007669"/>
    <property type="project" value="UniProtKB-KW"/>
</dbReference>
<dbReference type="OMA" id="GYHPTFD"/>
<evidence type="ECO:0000256" key="12">
    <source>
        <dbReference type="ARBA" id="ARBA00022908"/>
    </source>
</evidence>
<name>A0A3Q2EG98_CYPVA</name>
<keyword evidence="14" id="KW-0239">DNA-directed DNA polymerase</keyword>
<dbReference type="GeneTree" id="ENSGT01060000248608"/>
<dbReference type="InterPro" id="IPR012337">
    <property type="entry name" value="RNaseH-like_sf"/>
</dbReference>
<dbReference type="Proteomes" id="UP000265020">
    <property type="component" value="Unassembled WGS sequence"/>
</dbReference>
<dbReference type="SUPFAM" id="SSF53098">
    <property type="entry name" value="Ribonuclease H-like"/>
    <property type="match status" value="1"/>
</dbReference>
<keyword evidence="15" id="KW-0238">DNA-binding</keyword>
<sequence length="886" mass="100848">MQNVCNLLNRLVHLLNCPCAQVDPENLKLVPEQYHDLKQVFSKTLACSLPPHRPYDCGIDLLPGAPLPTSRLYNISRAERQALEKYIKESLAAGLIRPSSSPLGAGFFFVSKKDGSLRPCIDYRGLNAITVKNKYPLPLLSSALEPVQSATFFTKLDLRSAYHLVRIRRGDEWKTAFKTPLGHFEYQVMPFGLCNAPAVFQALVNDVLRDFLNIFVFVYIDDILIYSRTLSEHIHHVRLVLQRLLENRLFVKAEKCEFHKHSVTFLGLILEGGQVRSDPEKIKAVLNWPVPETRRELQRFLGFANFYRCFIRGYSQIAAPLHALTSVKVPFVWNPEANRAFTDLKRRFSQAPILIHPDPAKQFTVEIDASDSGVGAVLSQCSDMDQKLHPCAFFSRRLTPAERNYDVGDRELLAIKLALEEWRHWLEGSEQPVLIWTDHKNLAYLQSAKRLNPRQARWSLFFSRFNLTISYRPGSKNQKPDALSRLYAPPDSDKEPVPILPPSCVFGALQWEIQDMISQAQRSEPDPGNGPVNRTYVPTSVRARVIQWAHSEKFSAHPGILRTLKFLSRRFWWPTISQDTKQFVQSCPFCAQNKSTNRPPAGLLQPLPVPERPWSDIALDFVTGLPPSQGMTTILTVVDCFSKACHLIPLRKLPSALQTAQLLVKHVFRLHGIPQDILSDRGPQFISRVWKEFARALGARYTLTSGYHPQTNGQTERLNQELETALRCLTSNNPSDWSKYLPWVEYAHNSHISTATGRSPFEVSLGYQPPLLPEDNRQIAVPTVNHHILRCRQFWNQTIQALRQTAEQNRRFADRRRRPAPSYHPGQRVWLSTQDIPSRATSRKLSPRFAGPYEIISIVSPSTVRLRLPSHSDTSKASIIASSLCN</sequence>
<dbReference type="GO" id="GO:0006508">
    <property type="term" value="P:proteolysis"/>
    <property type="evidence" value="ECO:0007669"/>
    <property type="project" value="UniProtKB-KW"/>
</dbReference>
<evidence type="ECO:0000256" key="4">
    <source>
        <dbReference type="ARBA" id="ARBA00022679"/>
    </source>
</evidence>
<evidence type="ECO:0000259" key="19">
    <source>
        <dbReference type="PROSITE" id="PS50994"/>
    </source>
</evidence>
<evidence type="ECO:0000313" key="21">
    <source>
        <dbReference type="Proteomes" id="UP000265020"/>
    </source>
</evidence>
<keyword evidence="5" id="KW-0548">Nucleotidyltransferase</keyword>
<dbReference type="CDD" id="cd09274">
    <property type="entry name" value="RNase_HI_RT_Ty3"/>
    <property type="match status" value="1"/>
</dbReference>
<feature type="domain" description="Reverse transcriptase" evidence="18">
    <location>
        <begin position="91"/>
        <end position="270"/>
    </location>
</feature>
<dbReference type="InterPro" id="IPR043128">
    <property type="entry name" value="Rev_trsase/Diguanyl_cyclase"/>
</dbReference>
<dbReference type="CDD" id="cd01647">
    <property type="entry name" value="RT_LTR"/>
    <property type="match status" value="1"/>
</dbReference>
<dbReference type="Gene3D" id="3.30.420.10">
    <property type="entry name" value="Ribonuclease H-like superfamily/Ribonuclease H"/>
    <property type="match status" value="1"/>
</dbReference>